<dbReference type="EMBL" id="JAPFFF010000005">
    <property type="protein sequence ID" value="KAK8888969.1"/>
    <property type="molecule type" value="Genomic_DNA"/>
</dbReference>
<feature type="binding site" evidence="4">
    <location>
        <position position="39"/>
    </location>
    <ligand>
        <name>ATP</name>
        <dbReference type="ChEBI" id="CHEBI:30616"/>
    </ligand>
</feature>
<keyword evidence="5" id="KW-0418">Kinase</keyword>
<evidence type="ECO:0000259" key="7">
    <source>
        <dbReference type="PROSITE" id="PS50011"/>
    </source>
</evidence>
<sequence length="428" mass="50284">MENKTLSNRFNLRYRIGGGSFGEIYCAEDLLNHKMVALKLESNHLSAPQLEHEAHIYNCMEKGVNIPTYYYYGSDHHYNMMAIDLLGRSMEDILMTGSIAKSGTLQPTPFSLKTVLMLVEQMLQCIQFFHHRNYIHRDVKPDNFVIGINGSNNSNKLYIIDFGLAKQYRDPNTLKHIDYEDNKSLTGTARYASVNAMRGVEQSRRDDMESLGYVFVYLLKGKLPWQGLQARDNNQKLEKILNMKRKTSIDELCDGLPHQFADYLKMVRKLGFEDEPHYSEYRHMFRQLFINSGFSYDYKYDWLEPHLPVEPEPSTQQSKRKKPNARFQPRQPNQDHFYQRFSRRYNLNVNTNLNRNQNSRRDNVNQKVSPTQKNSFMLSTRTEGNRLRTALPNQRYHNNGGLTPRINRPQIPPRVYQSRRPIQLNEPD</sequence>
<keyword evidence="5" id="KW-0723">Serine/threonine-protein kinase</keyword>
<name>A0ABR2KCW1_9EUKA</name>
<comment type="similarity">
    <text evidence="5">Belongs to the protein kinase superfamily.</text>
</comment>
<feature type="compositionally biased region" description="Polar residues" evidence="6">
    <location>
        <begin position="365"/>
        <end position="374"/>
    </location>
</feature>
<evidence type="ECO:0000313" key="9">
    <source>
        <dbReference type="Proteomes" id="UP001470230"/>
    </source>
</evidence>
<organism evidence="8 9">
    <name type="scientific">Tritrichomonas musculus</name>
    <dbReference type="NCBI Taxonomy" id="1915356"/>
    <lineage>
        <taxon>Eukaryota</taxon>
        <taxon>Metamonada</taxon>
        <taxon>Parabasalia</taxon>
        <taxon>Tritrichomonadida</taxon>
        <taxon>Tritrichomonadidae</taxon>
        <taxon>Tritrichomonas</taxon>
    </lineage>
</organism>
<dbReference type="InterPro" id="IPR000719">
    <property type="entry name" value="Prot_kinase_dom"/>
</dbReference>
<protein>
    <recommendedName>
        <fullName evidence="1">non-specific serine/threonine protein kinase</fullName>
        <ecNumber evidence="1">2.7.11.1</ecNumber>
    </recommendedName>
</protein>
<evidence type="ECO:0000256" key="2">
    <source>
        <dbReference type="ARBA" id="ARBA00022741"/>
    </source>
</evidence>
<dbReference type="EC" id="2.7.11.1" evidence="1"/>
<feature type="domain" description="Protein kinase" evidence="7">
    <location>
        <begin position="10"/>
        <end position="286"/>
    </location>
</feature>
<feature type="region of interest" description="Disordered" evidence="6">
    <location>
        <begin position="309"/>
        <end position="336"/>
    </location>
</feature>
<feature type="region of interest" description="Disordered" evidence="6">
    <location>
        <begin position="353"/>
        <end position="374"/>
    </location>
</feature>
<reference evidence="8 9" key="1">
    <citation type="submission" date="2024-04" db="EMBL/GenBank/DDBJ databases">
        <title>Tritrichomonas musculus Genome.</title>
        <authorList>
            <person name="Alves-Ferreira E."/>
            <person name="Grigg M."/>
            <person name="Lorenzi H."/>
            <person name="Galac M."/>
        </authorList>
    </citation>
    <scope>NUCLEOTIDE SEQUENCE [LARGE SCALE GENOMIC DNA]</scope>
    <source>
        <strain evidence="8 9">EAF2021</strain>
    </source>
</reference>
<dbReference type="SUPFAM" id="SSF56112">
    <property type="entry name" value="Protein kinase-like (PK-like)"/>
    <property type="match status" value="1"/>
</dbReference>
<dbReference type="Pfam" id="PF00069">
    <property type="entry name" value="Pkinase"/>
    <property type="match status" value="1"/>
</dbReference>
<accession>A0ABR2KCW1</accession>
<dbReference type="CDD" id="cd14016">
    <property type="entry name" value="STKc_CK1"/>
    <property type="match status" value="1"/>
</dbReference>
<dbReference type="Gene3D" id="1.10.510.10">
    <property type="entry name" value="Transferase(Phosphotransferase) domain 1"/>
    <property type="match status" value="1"/>
</dbReference>
<gene>
    <name evidence="8" type="ORF">M9Y10_033710</name>
</gene>
<dbReference type="PROSITE" id="PS00107">
    <property type="entry name" value="PROTEIN_KINASE_ATP"/>
    <property type="match status" value="1"/>
</dbReference>
<dbReference type="InterPro" id="IPR050235">
    <property type="entry name" value="CK1_Ser-Thr_kinase"/>
</dbReference>
<keyword evidence="9" id="KW-1185">Reference proteome</keyword>
<evidence type="ECO:0000256" key="3">
    <source>
        <dbReference type="ARBA" id="ARBA00022840"/>
    </source>
</evidence>
<evidence type="ECO:0000256" key="1">
    <source>
        <dbReference type="ARBA" id="ARBA00012513"/>
    </source>
</evidence>
<dbReference type="PROSITE" id="PS00108">
    <property type="entry name" value="PROTEIN_KINASE_ST"/>
    <property type="match status" value="1"/>
</dbReference>
<evidence type="ECO:0000256" key="6">
    <source>
        <dbReference type="SAM" id="MobiDB-lite"/>
    </source>
</evidence>
<evidence type="ECO:0000256" key="4">
    <source>
        <dbReference type="PROSITE-ProRule" id="PRU10141"/>
    </source>
</evidence>
<evidence type="ECO:0000313" key="8">
    <source>
        <dbReference type="EMBL" id="KAK8888969.1"/>
    </source>
</evidence>
<dbReference type="PROSITE" id="PS50011">
    <property type="entry name" value="PROTEIN_KINASE_DOM"/>
    <property type="match status" value="1"/>
</dbReference>
<feature type="region of interest" description="Disordered" evidence="6">
    <location>
        <begin position="395"/>
        <end position="428"/>
    </location>
</feature>
<dbReference type="SMART" id="SM00220">
    <property type="entry name" value="S_TKc"/>
    <property type="match status" value="1"/>
</dbReference>
<dbReference type="InterPro" id="IPR008271">
    <property type="entry name" value="Ser/Thr_kinase_AS"/>
</dbReference>
<dbReference type="InterPro" id="IPR017441">
    <property type="entry name" value="Protein_kinase_ATP_BS"/>
</dbReference>
<keyword evidence="2 4" id="KW-0547">Nucleotide-binding</keyword>
<dbReference type="PANTHER" id="PTHR11909">
    <property type="entry name" value="CASEIN KINASE-RELATED"/>
    <property type="match status" value="1"/>
</dbReference>
<dbReference type="InterPro" id="IPR011009">
    <property type="entry name" value="Kinase-like_dom_sf"/>
</dbReference>
<proteinExistence type="inferred from homology"/>
<keyword evidence="3 4" id="KW-0067">ATP-binding</keyword>
<comment type="caution">
    <text evidence="8">The sequence shown here is derived from an EMBL/GenBank/DDBJ whole genome shotgun (WGS) entry which is preliminary data.</text>
</comment>
<evidence type="ECO:0000256" key="5">
    <source>
        <dbReference type="RuleBase" id="RU000304"/>
    </source>
</evidence>
<dbReference type="Proteomes" id="UP001470230">
    <property type="component" value="Unassembled WGS sequence"/>
</dbReference>
<keyword evidence="5" id="KW-0808">Transferase</keyword>